<dbReference type="FunFam" id="2.40.110.10:FF:000011">
    <property type="entry name" value="Acyl-CoA dehydrogenase FadE34"/>
    <property type="match status" value="1"/>
</dbReference>
<comment type="cofactor">
    <cofactor evidence="1 6">
        <name>FAD</name>
        <dbReference type="ChEBI" id="CHEBI:57692"/>
    </cofactor>
</comment>
<evidence type="ECO:0000256" key="5">
    <source>
        <dbReference type="ARBA" id="ARBA00023002"/>
    </source>
</evidence>
<dbReference type="HOGENOM" id="CLU_018204_9_0_5"/>
<dbReference type="KEGG" id="ccs:CCNA_01368"/>
<dbReference type="Pfam" id="PF00441">
    <property type="entry name" value="Acyl-CoA_dh_1"/>
    <property type="match status" value="1"/>
</dbReference>
<dbReference type="Gene3D" id="1.20.140.10">
    <property type="entry name" value="Butyryl-CoA Dehydrogenase, subunit A, domain 3"/>
    <property type="match status" value="1"/>
</dbReference>
<evidence type="ECO:0000313" key="10">
    <source>
        <dbReference type="EMBL" id="ACL94833.1"/>
    </source>
</evidence>
<dbReference type="AlphaFoldDB" id="A0A0H3C7R5"/>
<dbReference type="InterPro" id="IPR052161">
    <property type="entry name" value="Mycobact_Acyl-CoA_DH"/>
</dbReference>
<dbReference type="InterPro" id="IPR006091">
    <property type="entry name" value="Acyl-CoA_Oxase/DH_mid-dom"/>
</dbReference>
<feature type="domain" description="Acyl-CoA dehydrogenase/oxidase C-terminal" evidence="7">
    <location>
        <begin position="236"/>
        <end position="401"/>
    </location>
</feature>
<dbReference type="PhylomeDB" id="A0A0H3C7R5"/>
<evidence type="ECO:0000256" key="2">
    <source>
        <dbReference type="ARBA" id="ARBA00009347"/>
    </source>
</evidence>
<dbReference type="RefSeq" id="WP_010919187.1">
    <property type="nucleotide sequence ID" value="NC_011916.1"/>
</dbReference>
<keyword evidence="11" id="KW-1185">Reference proteome</keyword>
<evidence type="ECO:0000259" key="9">
    <source>
        <dbReference type="Pfam" id="PF02771"/>
    </source>
</evidence>
<dbReference type="InterPro" id="IPR037069">
    <property type="entry name" value="AcylCoA_DH/ox_N_sf"/>
</dbReference>
<keyword evidence="5 6" id="KW-0560">Oxidoreductase</keyword>
<dbReference type="InterPro" id="IPR013786">
    <property type="entry name" value="AcylCoA_DH/ox_N"/>
</dbReference>
<evidence type="ECO:0000313" key="11">
    <source>
        <dbReference type="Proteomes" id="UP000001364"/>
    </source>
</evidence>
<dbReference type="GO" id="GO:0005886">
    <property type="term" value="C:plasma membrane"/>
    <property type="evidence" value="ECO:0007669"/>
    <property type="project" value="TreeGrafter"/>
</dbReference>
<dbReference type="PANTHER" id="PTHR43292">
    <property type="entry name" value="ACYL-COA DEHYDROGENASE"/>
    <property type="match status" value="1"/>
</dbReference>
<evidence type="ECO:0000256" key="6">
    <source>
        <dbReference type="RuleBase" id="RU362125"/>
    </source>
</evidence>
<dbReference type="GO" id="GO:0050660">
    <property type="term" value="F:flavin adenine dinucleotide binding"/>
    <property type="evidence" value="ECO:0007669"/>
    <property type="project" value="InterPro"/>
</dbReference>
<sequence>MNLDFSPEDLAFRDEVRAFIAENYPAGLRDKQEEGEEMAKEDFLSWHRVLANKGWVAPAWPTQYGGPGWTSVQRYIWSEETARADCVPILPFGINMVGPVIYTFGTPEQKERFLPGTLSGDIWWSQGYSEPGAGSDLASLKTKAERFTGDDGKEYYLVNGQKTWTTMAQHGDWIFCLVRTDPNAKIQEGISFLLIDMKSPGVTVRPIITLGGEHEVNEVWFENVKVPVENRIYDENKGWTCAKFLLAHERSGIAGVARSKRGIERIRQIASTELSDDGDALIKDPMFKRKVAELEIDLTALEYTELRTLAGEAAGRGPGPESSVLKIKGTEIQQRLTELALEAAGHYGAPYFRGFPKDGDNAHPIGPEFAHRAAPTYFNVRKTSIYGGSNEIQRNIIAKMVLGL</sequence>
<dbReference type="GeneID" id="7331823"/>
<dbReference type="Pfam" id="PF02771">
    <property type="entry name" value="Acyl-CoA_dh_N"/>
    <property type="match status" value="1"/>
</dbReference>
<dbReference type="EMBL" id="CP001340">
    <property type="protein sequence ID" value="ACL94833.1"/>
    <property type="molecule type" value="Genomic_DNA"/>
</dbReference>
<dbReference type="RefSeq" id="YP_002516741.1">
    <property type="nucleotide sequence ID" value="NC_011916.1"/>
</dbReference>
<accession>A0A0H3C7R5</accession>
<dbReference type="SMR" id="A0A0H3C7R5"/>
<dbReference type="InterPro" id="IPR036250">
    <property type="entry name" value="AcylCo_DH-like_C"/>
</dbReference>
<keyword evidence="3 6" id="KW-0285">Flavoprotein</keyword>
<evidence type="ECO:0000256" key="3">
    <source>
        <dbReference type="ARBA" id="ARBA00022630"/>
    </source>
</evidence>
<dbReference type="SUPFAM" id="SSF47203">
    <property type="entry name" value="Acyl-CoA dehydrogenase C-terminal domain-like"/>
    <property type="match status" value="1"/>
</dbReference>
<dbReference type="EC" id="1.3.99.-" evidence="10"/>
<dbReference type="Pfam" id="PF02770">
    <property type="entry name" value="Acyl-CoA_dh_M"/>
    <property type="match status" value="1"/>
</dbReference>
<organism evidence="10 11">
    <name type="scientific">Caulobacter vibrioides (strain NA1000 / CB15N)</name>
    <name type="common">Caulobacter crescentus</name>
    <dbReference type="NCBI Taxonomy" id="565050"/>
    <lineage>
        <taxon>Bacteria</taxon>
        <taxon>Pseudomonadati</taxon>
        <taxon>Pseudomonadota</taxon>
        <taxon>Alphaproteobacteria</taxon>
        <taxon>Caulobacterales</taxon>
        <taxon>Caulobacteraceae</taxon>
        <taxon>Caulobacter</taxon>
    </lineage>
</organism>
<gene>
    <name evidence="10" type="ordered locus">CCNA_01368</name>
</gene>
<dbReference type="PANTHER" id="PTHR43292:SF3">
    <property type="entry name" value="ACYL-COA DEHYDROGENASE FADE29"/>
    <property type="match status" value="1"/>
</dbReference>
<evidence type="ECO:0000259" key="7">
    <source>
        <dbReference type="Pfam" id="PF00441"/>
    </source>
</evidence>
<evidence type="ECO:0000259" key="8">
    <source>
        <dbReference type="Pfam" id="PF02770"/>
    </source>
</evidence>
<dbReference type="SUPFAM" id="SSF56645">
    <property type="entry name" value="Acyl-CoA dehydrogenase NM domain-like"/>
    <property type="match status" value="1"/>
</dbReference>
<dbReference type="InterPro" id="IPR009075">
    <property type="entry name" value="AcylCo_DH/oxidase_C"/>
</dbReference>
<dbReference type="GO" id="GO:0016627">
    <property type="term" value="F:oxidoreductase activity, acting on the CH-CH group of donors"/>
    <property type="evidence" value="ECO:0007669"/>
    <property type="project" value="InterPro"/>
</dbReference>
<keyword evidence="4 6" id="KW-0274">FAD</keyword>
<dbReference type="InterPro" id="IPR046373">
    <property type="entry name" value="Acyl-CoA_Oxase/DH_mid-dom_sf"/>
</dbReference>
<dbReference type="Gene3D" id="2.40.110.10">
    <property type="entry name" value="Butyryl-CoA Dehydrogenase, subunit A, domain 2"/>
    <property type="match status" value="1"/>
</dbReference>
<name>A0A0H3C7R5_CAUVN</name>
<feature type="domain" description="Acyl-CoA oxidase/dehydrogenase middle" evidence="8">
    <location>
        <begin position="127"/>
        <end position="224"/>
    </location>
</feature>
<proteinExistence type="inferred from homology"/>
<dbReference type="InterPro" id="IPR009100">
    <property type="entry name" value="AcylCoA_DH/oxidase_NM_dom_sf"/>
</dbReference>
<reference evidence="10 11" key="1">
    <citation type="journal article" date="2010" name="J. Bacteriol.">
        <title>The genetic basis of laboratory adaptation in Caulobacter crescentus.</title>
        <authorList>
            <person name="Marks M.E."/>
            <person name="Castro-Rojas C.M."/>
            <person name="Teiling C."/>
            <person name="Du L."/>
            <person name="Kapatral V."/>
            <person name="Walunas T.L."/>
            <person name="Crosson S."/>
        </authorList>
    </citation>
    <scope>NUCLEOTIDE SEQUENCE [LARGE SCALE GENOMIC DNA]</scope>
    <source>
        <strain evidence="11">NA1000 / CB15N</strain>
    </source>
</reference>
<comment type="similarity">
    <text evidence="2 6">Belongs to the acyl-CoA dehydrogenase family.</text>
</comment>
<dbReference type="OrthoDB" id="9780544at2"/>
<dbReference type="Gene3D" id="1.10.540.10">
    <property type="entry name" value="Acyl-CoA dehydrogenase/oxidase, N-terminal domain"/>
    <property type="match status" value="1"/>
</dbReference>
<dbReference type="Proteomes" id="UP000001364">
    <property type="component" value="Chromosome"/>
</dbReference>
<protein>
    <submittedName>
        <fullName evidence="10">Acyl-CoA dehydrogenase</fullName>
        <ecNumber evidence="10">1.3.99.-</ecNumber>
    </submittedName>
</protein>
<evidence type="ECO:0000256" key="1">
    <source>
        <dbReference type="ARBA" id="ARBA00001974"/>
    </source>
</evidence>
<feature type="domain" description="Acyl-CoA dehydrogenase/oxidase N-terminal" evidence="9">
    <location>
        <begin position="6"/>
        <end position="121"/>
    </location>
</feature>
<dbReference type="PATRIC" id="fig|565050.3.peg.1354"/>
<evidence type="ECO:0000256" key="4">
    <source>
        <dbReference type="ARBA" id="ARBA00022827"/>
    </source>
</evidence>